<evidence type="ECO:0000259" key="8">
    <source>
        <dbReference type="Pfam" id="PF16420"/>
    </source>
</evidence>
<evidence type="ECO:0000259" key="7">
    <source>
        <dbReference type="Pfam" id="PF00899"/>
    </source>
</evidence>
<dbReference type="CDD" id="cd01486">
    <property type="entry name" value="Apg7"/>
    <property type="match status" value="1"/>
</dbReference>
<dbReference type="SUPFAM" id="SSF69572">
    <property type="entry name" value="Activating enzymes of the ubiquitin-like proteins"/>
    <property type="match status" value="1"/>
</dbReference>
<dbReference type="InterPro" id="IPR006285">
    <property type="entry name" value="Atg7"/>
</dbReference>
<accession>A0ABQ8F1F6</accession>
<protein>
    <recommendedName>
        <fullName evidence="2 6">Ubiquitin-like modifier-activating enzyme ATG7</fullName>
    </recommendedName>
    <alternativeName>
        <fullName evidence="6">Autophagy-related protein 7</fullName>
    </alternativeName>
</protein>
<dbReference type="Gene3D" id="3.40.140.100">
    <property type="entry name" value="Ubiquitin-like modifier-activating enzyme ATG7 C-terminal domain"/>
    <property type="match status" value="1"/>
</dbReference>
<evidence type="ECO:0000256" key="4">
    <source>
        <dbReference type="ARBA" id="ARBA00022927"/>
    </source>
</evidence>
<keyword evidence="3 6" id="KW-0813">Transport</keyword>
<sequence>METRRVLQYEPFQSAVDTTFWHSLAKNKIDIYKLDDESVPIQGFYSSGGVYSTVTTDKNKGMTTTTTTTATTATTSSTANVSTNVTESLPSRLCISSMSFSKLGRQPDSRSFIAPGTLKNTNTIEDFKSIDKSSLLKTISLEIWQDILSGSAVAYPALLNRFLILTFADLKKYKFFYWFAFPALLPTEPFLLNQPVRSFVKAYGADMLVPFQTEFDRFRTVSASPGYFLAKMELDVATIVDVSEYDTFFKPGDEITLGFVDPSGLLENPGWPLRNFLALISYRWKPAKVTIICYRESSKRRDDISATIVIDVCLSAFPDEPKCVGWEKGITDKLTPRVADLAPMMDPVRLADTAVDLNLKLMRWRILPELQLEAISQKKCLLLGAGTLGCYVSRLLMAWGVRNITFVDSGKVSFSNPVRQPLFKFEDCFFGGKSKAHAAAAALKEVFPGVNAVGVGMNIPMPGHSIQAADVIKRDIAKIEELISSHDVVFLLTDSRESRWLPTLLGASMGKIVLNAALGFDTFLVMRHGMRGDNPHSHADDAIQLGCYYCSDVVAPTDSLTDRTLDQQCTVTRPGLSSIASALVVELLSSIVNHPHGSWAAAVNQADVPGSSVLGAIPHQIRGYLGQFSNVLVAGHAYDKCPACSKVILEEYKKMGHTFLLKGLSDPKYLEDLSGLTELQNLSNDLDIEWDDEGDI</sequence>
<dbReference type="Gene3D" id="3.40.140.70">
    <property type="entry name" value="Ubiquitin-like modifier-activating enzyme ATG7 N-terminal domain"/>
    <property type="match status" value="1"/>
</dbReference>
<evidence type="ECO:0000256" key="6">
    <source>
        <dbReference type="RuleBase" id="RU366022"/>
    </source>
</evidence>
<dbReference type="InterPro" id="IPR042523">
    <property type="entry name" value="Atg7_N_2"/>
</dbReference>
<keyword evidence="10" id="KW-1185">Reference proteome</keyword>
<dbReference type="EMBL" id="JAFCIX010000433">
    <property type="protein sequence ID" value="KAH6590380.1"/>
    <property type="molecule type" value="Genomic_DNA"/>
</dbReference>
<dbReference type="InterPro" id="IPR000594">
    <property type="entry name" value="ThiF_NAD_FAD-bd"/>
</dbReference>
<dbReference type="InterPro" id="IPR032197">
    <property type="entry name" value="Atg7_N"/>
</dbReference>
<dbReference type="Pfam" id="PF16420">
    <property type="entry name" value="ATG7_N"/>
    <property type="match status" value="1"/>
</dbReference>
<evidence type="ECO:0000256" key="5">
    <source>
        <dbReference type="ARBA" id="ARBA00023006"/>
    </source>
</evidence>
<feature type="domain" description="THIF-type NAD/FAD binding fold" evidence="7">
    <location>
        <begin position="362"/>
        <end position="609"/>
    </location>
</feature>
<evidence type="ECO:0000313" key="10">
    <source>
        <dbReference type="Proteomes" id="UP001648503"/>
    </source>
</evidence>
<keyword evidence="5 6" id="KW-0072">Autophagy</keyword>
<evidence type="ECO:0000256" key="3">
    <source>
        <dbReference type="ARBA" id="ARBA00022448"/>
    </source>
</evidence>
<dbReference type="InterPro" id="IPR035985">
    <property type="entry name" value="Ubiquitin-activating_enz"/>
</dbReference>
<gene>
    <name evidence="9" type="ORF">BASA50_009355</name>
</gene>
<reference evidence="9 10" key="1">
    <citation type="submission" date="2021-02" db="EMBL/GenBank/DDBJ databases">
        <title>Variation within the Batrachochytrium salamandrivorans European outbreak.</title>
        <authorList>
            <person name="Kelly M."/>
            <person name="Pasmans F."/>
            <person name="Shea T.P."/>
            <person name="Munoz J.F."/>
            <person name="Carranza S."/>
            <person name="Cuomo C.A."/>
            <person name="Martel A."/>
        </authorList>
    </citation>
    <scope>NUCLEOTIDE SEQUENCE [LARGE SCALE GENOMIC DNA]</scope>
    <source>
        <strain evidence="9 10">AMFP18/2</strain>
    </source>
</reference>
<evidence type="ECO:0000313" key="9">
    <source>
        <dbReference type="EMBL" id="KAH6590380.1"/>
    </source>
</evidence>
<proteinExistence type="inferred from homology"/>
<feature type="domain" description="Ubiquitin-like modifier-activating enzyme Atg7 N-terminal" evidence="8">
    <location>
        <begin position="7"/>
        <end position="345"/>
    </location>
</feature>
<dbReference type="Pfam" id="PF00899">
    <property type="entry name" value="ThiF"/>
    <property type="match status" value="1"/>
</dbReference>
<keyword evidence="6" id="KW-0963">Cytoplasm</keyword>
<comment type="subunit">
    <text evidence="6">Homodimer.</text>
</comment>
<dbReference type="InterPro" id="IPR042522">
    <property type="entry name" value="Atg7_N_1"/>
</dbReference>
<dbReference type="NCBIfam" id="TIGR01381">
    <property type="entry name" value="E1_like_apg7"/>
    <property type="match status" value="1"/>
</dbReference>
<dbReference type="Gene3D" id="3.40.50.720">
    <property type="entry name" value="NAD(P)-binding Rossmann-like Domain"/>
    <property type="match status" value="1"/>
</dbReference>
<evidence type="ECO:0000256" key="2">
    <source>
        <dbReference type="ARBA" id="ARBA00017647"/>
    </source>
</evidence>
<dbReference type="PANTHER" id="PTHR10953">
    <property type="entry name" value="UBIQUITIN-ACTIVATING ENZYME E1"/>
    <property type="match status" value="1"/>
</dbReference>
<name>A0ABQ8F1F6_9FUNG</name>
<dbReference type="PANTHER" id="PTHR10953:SF3">
    <property type="entry name" value="UBIQUITIN-LIKE MODIFIER-ACTIVATING ENZYME ATG7"/>
    <property type="match status" value="1"/>
</dbReference>
<evidence type="ECO:0000256" key="1">
    <source>
        <dbReference type="ARBA" id="ARBA00010931"/>
    </source>
</evidence>
<comment type="caution">
    <text evidence="9">The sequence shown here is derived from an EMBL/GenBank/DDBJ whole genome shotgun (WGS) entry which is preliminary data.</text>
</comment>
<comment type="subcellular location">
    <subcellularLocation>
        <location evidence="6">Cytoplasm</location>
    </subcellularLocation>
    <subcellularLocation>
        <location evidence="6">Preautophagosomal structure</location>
    </subcellularLocation>
</comment>
<keyword evidence="6" id="KW-0833">Ubl conjugation pathway</keyword>
<keyword evidence="4 6" id="KW-0653">Protein transport</keyword>
<dbReference type="Proteomes" id="UP001648503">
    <property type="component" value="Unassembled WGS sequence"/>
</dbReference>
<dbReference type="InterPro" id="IPR045886">
    <property type="entry name" value="ThiF/MoeB/HesA"/>
</dbReference>
<comment type="similarity">
    <text evidence="1 6">Belongs to the ATG7 family.</text>
</comment>
<organism evidence="9 10">
    <name type="scientific">Batrachochytrium salamandrivorans</name>
    <dbReference type="NCBI Taxonomy" id="1357716"/>
    <lineage>
        <taxon>Eukaryota</taxon>
        <taxon>Fungi</taxon>
        <taxon>Fungi incertae sedis</taxon>
        <taxon>Chytridiomycota</taxon>
        <taxon>Chytridiomycota incertae sedis</taxon>
        <taxon>Chytridiomycetes</taxon>
        <taxon>Rhizophydiales</taxon>
        <taxon>Rhizophydiales incertae sedis</taxon>
        <taxon>Batrachochytrium</taxon>
    </lineage>
</organism>
<comment type="function">
    <text evidence="6">E1-like activating enzyme involved in the 2 ubiquitin-like systems required for cytoplasm to vacuole transport (Cvt) and autophagy. Activates ATG12 for its conjugation with ATG5 and ATG8 for its conjugation with phosphatidylethanolamine. Both systems are needed for the ATG8 association to Cvt vesicles and autophagosomes membranes. Autophagy is essential for maintenance of amino acid levels and protein synthesis under nitrogen starvation. Required for selective autophagic degradation of the nucleus (nucleophagy) as well as for mitophagy which contributes to regulate mitochondrial quantity and quality by eliminating the mitochondria to a basal level to fulfill cellular energy requirements and preventing excess ROS production.</text>
</comment>